<dbReference type="SMART" id="SM00225">
    <property type="entry name" value="BTB"/>
    <property type="match status" value="1"/>
</dbReference>
<dbReference type="Pfam" id="PF00096">
    <property type="entry name" value="zf-C2H2"/>
    <property type="match status" value="1"/>
</dbReference>
<dbReference type="EMBL" id="CAJPEX010001629">
    <property type="protein sequence ID" value="CAG0919556.1"/>
    <property type="molecule type" value="Genomic_DNA"/>
</dbReference>
<reference evidence="13" key="1">
    <citation type="submission" date="2020-11" db="EMBL/GenBank/DDBJ databases">
        <authorList>
            <person name="Tran Van P."/>
        </authorList>
    </citation>
    <scope>NUCLEOTIDE SEQUENCE</scope>
</reference>
<dbReference type="GO" id="GO:0000981">
    <property type="term" value="F:DNA-binding transcription factor activity, RNA polymerase II-specific"/>
    <property type="evidence" value="ECO:0007669"/>
    <property type="project" value="TreeGrafter"/>
</dbReference>
<dbReference type="OrthoDB" id="6482909at2759"/>
<evidence type="ECO:0000256" key="1">
    <source>
        <dbReference type="ARBA" id="ARBA00004123"/>
    </source>
</evidence>
<gene>
    <name evidence="13" type="ORF">NMOB1V02_LOCUS7077</name>
</gene>
<dbReference type="Pfam" id="PF00651">
    <property type="entry name" value="BTB"/>
    <property type="match status" value="1"/>
</dbReference>
<dbReference type="AlphaFoldDB" id="A0A7R9GG34"/>
<dbReference type="SMART" id="SM00355">
    <property type="entry name" value="ZnF_C2H2"/>
    <property type="match status" value="2"/>
</dbReference>
<dbReference type="EMBL" id="OA883666">
    <property type="protein sequence ID" value="CAD7279404.1"/>
    <property type="molecule type" value="Genomic_DNA"/>
</dbReference>
<evidence type="ECO:0000256" key="9">
    <source>
        <dbReference type="ARBA" id="ARBA00023242"/>
    </source>
</evidence>
<dbReference type="GO" id="GO:0005634">
    <property type="term" value="C:nucleus"/>
    <property type="evidence" value="ECO:0007669"/>
    <property type="project" value="UniProtKB-SubCell"/>
</dbReference>
<evidence type="ECO:0000313" key="13">
    <source>
        <dbReference type="EMBL" id="CAD7279404.1"/>
    </source>
</evidence>
<evidence type="ECO:0000256" key="2">
    <source>
        <dbReference type="ARBA" id="ARBA00022723"/>
    </source>
</evidence>
<accession>A0A7R9GG34</accession>
<dbReference type="GO" id="GO:0008270">
    <property type="term" value="F:zinc ion binding"/>
    <property type="evidence" value="ECO:0007669"/>
    <property type="project" value="UniProtKB-KW"/>
</dbReference>
<dbReference type="CDD" id="cd18315">
    <property type="entry name" value="BTB_POZ_BAB-like"/>
    <property type="match status" value="1"/>
</dbReference>
<dbReference type="SUPFAM" id="SSF54695">
    <property type="entry name" value="POZ domain"/>
    <property type="match status" value="1"/>
</dbReference>
<dbReference type="InterPro" id="IPR036236">
    <property type="entry name" value="Znf_C2H2_sf"/>
</dbReference>
<organism evidence="13">
    <name type="scientific">Notodromas monacha</name>
    <dbReference type="NCBI Taxonomy" id="399045"/>
    <lineage>
        <taxon>Eukaryota</taxon>
        <taxon>Metazoa</taxon>
        <taxon>Ecdysozoa</taxon>
        <taxon>Arthropoda</taxon>
        <taxon>Crustacea</taxon>
        <taxon>Oligostraca</taxon>
        <taxon>Ostracoda</taxon>
        <taxon>Podocopa</taxon>
        <taxon>Podocopida</taxon>
        <taxon>Cypridocopina</taxon>
        <taxon>Cypridoidea</taxon>
        <taxon>Cyprididae</taxon>
        <taxon>Notodromas</taxon>
    </lineage>
</organism>
<dbReference type="InterPro" id="IPR050457">
    <property type="entry name" value="ZnFinger_BTB_dom_contain"/>
</dbReference>
<dbReference type="InterPro" id="IPR013087">
    <property type="entry name" value="Znf_C2H2_type"/>
</dbReference>
<keyword evidence="4 10" id="KW-0863">Zinc-finger</keyword>
<protein>
    <submittedName>
        <fullName evidence="13">Uncharacterized protein</fullName>
    </submittedName>
</protein>
<dbReference type="PROSITE" id="PS00028">
    <property type="entry name" value="ZINC_FINGER_C2H2_1"/>
    <property type="match status" value="1"/>
</dbReference>
<evidence type="ECO:0000256" key="8">
    <source>
        <dbReference type="ARBA" id="ARBA00023163"/>
    </source>
</evidence>
<comment type="subcellular location">
    <subcellularLocation>
        <location evidence="1">Nucleus</location>
    </subcellularLocation>
</comment>
<evidence type="ECO:0000313" key="14">
    <source>
        <dbReference type="Proteomes" id="UP000678499"/>
    </source>
</evidence>
<dbReference type="PANTHER" id="PTHR46105">
    <property type="entry name" value="AGAP004733-PA"/>
    <property type="match status" value="1"/>
</dbReference>
<dbReference type="PANTHER" id="PTHR46105:SF5">
    <property type="entry name" value="ZINC FINGER AND BTB DOMAIN-CONTAINING PROTEIN 44 ISOFORM X1"/>
    <property type="match status" value="1"/>
</dbReference>
<keyword evidence="8" id="KW-0804">Transcription</keyword>
<dbReference type="Gene3D" id="3.30.710.10">
    <property type="entry name" value="Potassium Channel Kv1.1, Chain A"/>
    <property type="match status" value="1"/>
</dbReference>
<dbReference type="InterPro" id="IPR011333">
    <property type="entry name" value="SKP1/BTB/POZ_sf"/>
</dbReference>
<evidence type="ECO:0000256" key="10">
    <source>
        <dbReference type="PROSITE-ProRule" id="PRU00042"/>
    </source>
</evidence>
<dbReference type="InterPro" id="IPR000210">
    <property type="entry name" value="BTB/POZ_dom"/>
</dbReference>
<proteinExistence type="predicted"/>
<evidence type="ECO:0000256" key="3">
    <source>
        <dbReference type="ARBA" id="ARBA00022737"/>
    </source>
</evidence>
<keyword evidence="7" id="KW-0238">DNA-binding</keyword>
<evidence type="ECO:0000259" key="12">
    <source>
        <dbReference type="PROSITE" id="PS50157"/>
    </source>
</evidence>
<dbReference type="PROSITE" id="PS50157">
    <property type="entry name" value="ZINC_FINGER_C2H2_2"/>
    <property type="match status" value="2"/>
</dbReference>
<dbReference type="Proteomes" id="UP000678499">
    <property type="component" value="Unassembled WGS sequence"/>
</dbReference>
<keyword evidence="6" id="KW-0805">Transcription regulation</keyword>
<keyword evidence="2" id="KW-0479">Metal-binding</keyword>
<keyword evidence="5" id="KW-0862">Zinc</keyword>
<dbReference type="SUPFAM" id="SSF57667">
    <property type="entry name" value="beta-beta-alpha zinc fingers"/>
    <property type="match status" value="1"/>
</dbReference>
<dbReference type="Gene3D" id="3.30.160.60">
    <property type="entry name" value="Classic Zinc Finger"/>
    <property type="match status" value="2"/>
</dbReference>
<evidence type="ECO:0000256" key="5">
    <source>
        <dbReference type="ARBA" id="ARBA00022833"/>
    </source>
</evidence>
<dbReference type="PROSITE" id="PS50097">
    <property type="entry name" value="BTB"/>
    <property type="match status" value="1"/>
</dbReference>
<dbReference type="FunFam" id="3.30.160.60:FF:000538">
    <property type="entry name" value="zinc finger protein 853"/>
    <property type="match status" value="1"/>
</dbReference>
<sequence>MKVNPSVGRISKRKASVLSNSRECKDNSQSTPSVNLRAFTIFNMEEYDVRLTNHSEAMLGRVNDLRNLDCFADVLLCCGDQILRAHKVILASSSGYWDSVFRRLPPEASVRYPIIVMPDTAVEVLQLMLEFIYLGQVSVTSEQMPDFMALAERLQIHGLVDAKMPKLASNASAKKDVKNECWMEDDASELAPEDEDCEDKLEIKGEAAEELAASPTNVKGDLIDGEDVNSNGIEVSIPEAISPDDEIKRVTKYMWKGTGVATKAPTYFCAVCGFSSPWSKVARDHQRIHTGERPYSCTTCGRKFSVRSNLRRHLRNIHNIDTQPVAGEQNGKTPVQVTNLLIGRNRKCCWTAVVKRYFHGMNILEFARNAKFVPAIGNSCPGAFSWTAMTMPVCSILRAACYDCVRICHE</sequence>
<feature type="domain" description="C2H2-type" evidence="12">
    <location>
        <begin position="295"/>
        <end position="323"/>
    </location>
</feature>
<evidence type="ECO:0000256" key="4">
    <source>
        <dbReference type="ARBA" id="ARBA00022771"/>
    </source>
</evidence>
<keyword evidence="14" id="KW-1185">Reference proteome</keyword>
<evidence type="ECO:0000259" key="11">
    <source>
        <dbReference type="PROSITE" id="PS50097"/>
    </source>
</evidence>
<evidence type="ECO:0000256" key="6">
    <source>
        <dbReference type="ARBA" id="ARBA00023015"/>
    </source>
</evidence>
<feature type="domain" description="BTB" evidence="11">
    <location>
        <begin position="72"/>
        <end position="141"/>
    </location>
</feature>
<dbReference type="GO" id="GO:0000978">
    <property type="term" value="F:RNA polymerase II cis-regulatory region sequence-specific DNA binding"/>
    <property type="evidence" value="ECO:0007669"/>
    <property type="project" value="TreeGrafter"/>
</dbReference>
<keyword evidence="3" id="KW-0677">Repeat</keyword>
<name>A0A7R9GG34_9CRUS</name>
<feature type="domain" description="C2H2-type" evidence="12">
    <location>
        <begin position="267"/>
        <end position="294"/>
    </location>
</feature>
<keyword evidence="9" id="KW-0539">Nucleus</keyword>
<evidence type="ECO:0000256" key="7">
    <source>
        <dbReference type="ARBA" id="ARBA00023125"/>
    </source>
</evidence>